<comment type="caution">
    <text evidence="1">The sequence shown here is derived from an EMBL/GenBank/DDBJ whole genome shotgun (WGS) entry which is preliminary data.</text>
</comment>
<accession>A0ABP7EHL7</accession>
<dbReference type="Pfam" id="PF04978">
    <property type="entry name" value="MST"/>
    <property type="match status" value="1"/>
</dbReference>
<organism evidence="1 2">
    <name type="scientific">Microlunatus aurantiacus</name>
    <dbReference type="NCBI Taxonomy" id="446786"/>
    <lineage>
        <taxon>Bacteria</taxon>
        <taxon>Bacillati</taxon>
        <taxon>Actinomycetota</taxon>
        <taxon>Actinomycetes</taxon>
        <taxon>Propionibacteriales</taxon>
        <taxon>Propionibacteriaceae</taxon>
        <taxon>Microlunatus</taxon>
    </lineage>
</organism>
<dbReference type="SUPFAM" id="SSF109854">
    <property type="entry name" value="DinB/YfiT-like putative metalloenzymes"/>
    <property type="match status" value="1"/>
</dbReference>
<dbReference type="InterPro" id="IPR034660">
    <property type="entry name" value="DinB/YfiT-like"/>
</dbReference>
<dbReference type="InterPro" id="IPR007061">
    <property type="entry name" value="MST-like"/>
</dbReference>
<dbReference type="Gene3D" id="1.20.120.450">
    <property type="entry name" value="dinb family like domain"/>
    <property type="match status" value="1"/>
</dbReference>
<reference evidence="2" key="1">
    <citation type="journal article" date="2019" name="Int. J. Syst. Evol. Microbiol.">
        <title>The Global Catalogue of Microorganisms (GCM) 10K type strain sequencing project: providing services to taxonomists for standard genome sequencing and annotation.</title>
        <authorList>
            <consortium name="The Broad Institute Genomics Platform"/>
            <consortium name="The Broad Institute Genome Sequencing Center for Infectious Disease"/>
            <person name="Wu L."/>
            <person name="Ma J."/>
        </authorList>
    </citation>
    <scope>NUCLEOTIDE SEQUENCE [LARGE SCALE GENOMIC DNA]</scope>
    <source>
        <strain evidence="2">JCM 16548</strain>
    </source>
</reference>
<name>A0ABP7EHL7_9ACTN</name>
<evidence type="ECO:0008006" key="3">
    <source>
        <dbReference type="Google" id="ProtNLM"/>
    </source>
</evidence>
<keyword evidence="2" id="KW-1185">Reference proteome</keyword>
<evidence type="ECO:0000313" key="1">
    <source>
        <dbReference type="EMBL" id="GAA3718657.1"/>
    </source>
</evidence>
<evidence type="ECO:0000313" key="2">
    <source>
        <dbReference type="Proteomes" id="UP001500051"/>
    </source>
</evidence>
<dbReference type="Proteomes" id="UP001500051">
    <property type="component" value="Unassembled WGS sequence"/>
</dbReference>
<dbReference type="EMBL" id="BAAAYX010000027">
    <property type="protein sequence ID" value="GAA3718657.1"/>
    <property type="molecule type" value="Genomic_DNA"/>
</dbReference>
<gene>
    <name evidence="1" type="ORF">GCM10022204_43440</name>
</gene>
<sequence length="66" mass="7550">MSLHFRFLWVDEAFATWRAGSLDVLGLCPETELELRDALVHLIEEYARRCGHADLLRECIDGCTGQ</sequence>
<proteinExistence type="predicted"/>
<protein>
    <recommendedName>
        <fullName evidence="3">DUF664 domain-containing protein</fullName>
    </recommendedName>
</protein>